<organism evidence="5 6">
    <name type="scientific">Endocarpon pusillum</name>
    <dbReference type="NCBI Taxonomy" id="364733"/>
    <lineage>
        <taxon>Eukaryota</taxon>
        <taxon>Fungi</taxon>
        <taxon>Dikarya</taxon>
        <taxon>Ascomycota</taxon>
        <taxon>Pezizomycotina</taxon>
        <taxon>Eurotiomycetes</taxon>
        <taxon>Chaetothyriomycetidae</taxon>
        <taxon>Verrucariales</taxon>
        <taxon>Verrucariaceae</taxon>
        <taxon>Endocarpon</taxon>
    </lineage>
</organism>
<dbReference type="PANTHER" id="PTHR46082:SF11">
    <property type="entry name" value="AAA+ ATPASE DOMAIN-CONTAINING PROTEIN-RELATED"/>
    <property type="match status" value="1"/>
</dbReference>
<dbReference type="SUPFAM" id="SSF52540">
    <property type="entry name" value="P-loop containing nucleoside triphosphate hydrolases"/>
    <property type="match status" value="1"/>
</dbReference>
<dbReference type="InterPro" id="IPR000845">
    <property type="entry name" value="Nucleoside_phosphorylase_d"/>
</dbReference>
<dbReference type="AlphaFoldDB" id="A0A8H7AUX0"/>
<evidence type="ECO:0000313" key="5">
    <source>
        <dbReference type="EMBL" id="KAF7513631.1"/>
    </source>
</evidence>
<evidence type="ECO:0000259" key="3">
    <source>
        <dbReference type="Pfam" id="PF22939"/>
    </source>
</evidence>
<dbReference type="Pfam" id="PF24883">
    <property type="entry name" value="NPHP3_N"/>
    <property type="match status" value="1"/>
</dbReference>
<name>A0A8H7AUX0_9EURO</name>
<dbReference type="GO" id="GO:0003824">
    <property type="term" value="F:catalytic activity"/>
    <property type="evidence" value="ECO:0007669"/>
    <property type="project" value="InterPro"/>
</dbReference>
<dbReference type="InterPro" id="IPR035994">
    <property type="entry name" value="Nucleoside_phosphorylase_sf"/>
</dbReference>
<dbReference type="Pfam" id="PF01048">
    <property type="entry name" value="PNP_UDP_1"/>
    <property type="match status" value="1"/>
</dbReference>
<dbReference type="CDD" id="cd09008">
    <property type="entry name" value="MTAN"/>
    <property type="match status" value="1"/>
</dbReference>
<feature type="domain" description="Nephrocystin 3-like N-terminal" evidence="4">
    <location>
        <begin position="365"/>
        <end position="537"/>
    </location>
</feature>
<dbReference type="InterPro" id="IPR053137">
    <property type="entry name" value="NLR-like"/>
</dbReference>
<feature type="domain" description="Nucleoside phosphorylase" evidence="2">
    <location>
        <begin position="8"/>
        <end position="296"/>
    </location>
</feature>
<evidence type="ECO:0000259" key="2">
    <source>
        <dbReference type="Pfam" id="PF01048"/>
    </source>
</evidence>
<gene>
    <name evidence="5" type="ORF">GJ744_008925</name>
</gene>
<evidence type="ECO:0000259" key="4">
    <source>
        <dbReference type="Pfam" id="PF24883"/>
    </source>
</evidence>
<dbReference type="PANTHER" id="PTHR46082">
    <property type="entry name" value="ATP/GTP-BINDING PROTEIN-RELATED"/>
    <property type="match status" value="1"/>
</dbReference>
<evidence type="ECO:0008006" key="7">
    <source>
        <dbReference type="Google" id="ProtNLM"/>
    </source>
</evidence>
<feature type="domain" description="GPI inositol-deacylase winged helix" evidence="3">
    <location>
        <begin position="649"/>
        <end position="722"/>
    </location>
</feature>
<dbReference type="InterPro" id="IPR027417">
    <property type="entry name" value="P-loop_NTPase"/>
</dbReference>
<dbReference type="Gene3D" id="3.40.50.300">
    <property type="entry name" value="P-loop containing nucleotide triphosphate hydrolases"/>
    <property type="match status" value="1"/>
</dbReference>
<sequence length="789" mass="88820">MKHEDYTVGWICALPTEMAAARGMLDELHETLPSHPYDTNNYTFGRIGDHNVVIACLPSGVMGKISAARVVTQLLSTCTWIEFGLMVGIGGGVPSKEHDIRLGDVVVSKPIGTYGGVIQYDFGKTVEEGKFIIMGSLNKPPKTLLTALASLEAKHMTENHMMAKHLSEMTKKYPKLTTHSTCPDVCYDLLYTAEYDHPKEYDTCSQCDANKLVSREPRASDGPVIHYGLVASGDRVMRHGVTRERLRQELDMLCFEMEAAGLMDILPCLVIRGICDYADSHKNKRWQPYAAAAASAYAKELLSVIPGKLVIDTQTAAEVTAAAVDSRFQGVEWDKVNACLTALFLTDPRDDRETITQTKGSRVDGTCEWIKTNALYDSWLHSQSQLLRLSGGPGKGKTMLSVYLAEELERRVEDSENSLFVQYFCDNRDEKRNTAVTVLRGLIWQLLKRRPQLVIHILPSFRDRDKSQLITSFTALWSIFEHMIRDPVVGTAYCLLDGLDECDTGSLEVLLKKFSSLFSKKSDQSSTCHLNLIVVSRELPDFIPKILSIFPCIQLDPDADYEINKDIHQFIEVKVNELSNYRQLPEPLHIHVKKVFLARAQGTFLWVGIVAHELRKYKATEIERVLNLFPSGLEELYARILLQIDDDRQQTAATILRWVSMAFRPLSLLELSTVIETTVTSIGFSREEVIRDQVAYCGYFLTIKGDRVGLIHQSAKDYLLGQTPDCNPKLEYFRIKEEAANLEIARKCFDYLQGGAFAGVRSTWPIAAHLQTSPYFHMLHFIGLTMHDG</sequence>
<dbReference type="InterPro" id="IPR056884">
    <property type="entry name" value="NPHP3-like_N"/>
</dbReference>
<dbReference type="Proteomes" id="UP000606974">
    <property type="component" value="Unassembled WGS sequence"/>
</dbReference>
<keyword evidence="1" id="KW-0677">Repeat</keyword>
<dbReference type="Gene3D" id="3.40.50.1580">
    <property type="entry name" value="Nucleoside phosphorylase domain"/>
    <property type="match status" value="1"/>
</dbReference>
<keyword evidence="6" id="KW-1185">Reference proteome</keyword>
<comment type="caution">
    <text evidence="5">The sequence shown here is derived from an EMBL/GenBank/DDBJ whole genome shotgun (WGS) entry which is preliminary data.</text>
</comment>
<evidence type="ECO:0000313" key="6">
    <source>
        <dbReference type="Proteomes" id="UP000606974"/>
    </source>
</evidence>
<accession>A0A8H7AUX0</accession>
<dbReference type="GO" id="GO:0009116">
    <property type="term" value="P:nucleoside metabolic process"/>
    <property type="evidence" value="ECO:0007669"/>
    <property type="project" value="InterPro"/>
</dbReference>
<reference evidence="5" key="1">
    <citation type="submission" date="2020-02" db="EMBL/GenBank/DDBJ databases">
        <authorList>
            <person name="Palmer J.M."/>
        </authorList>
    </citation>
    <scope>NUCLEOTIDE SEQUENCE</scope>
    <source>
        <strain evidence="5">EPUS1.4</strain>
        <tissue evidence="5">Thallus</tissue>
    </source>
</reference>
<dbReference type="OrthoDB" id="1577640at2759"/>
<protein>
    <recommendedName>
        <fullName evidence="7">NACHT domain-containing protein</fullName>
    </recommendedName>
</protein>
<proteinExistence type="predicted"/>
<dbReference type="Pfam" id="PF22939">
    <property type="entry name" value="WHD_GPIID"/>
    <property type="match status" value="1"/>
</dbReference>
<dbReference type="EMBL" id="JAACFV010000005">
    <property type="protein sequence ID" value="KAF7513631.1"/>
    <property type="molecule type" value="Genomic_DNA"/>
</dbReference>
<dbReference type="InterPro" id="IPR054471">
    <property type="entry name" value="GPIID_WHD"/>
</dbReference>
<evidence type="ECO:0000256" key="1">
    <source>
        <dbReference type="ARBA" id="ARBA00022737"/>
    </source>
</evidence>
<dbReference type="SUPFAM" id="SSF53167">
    <property type="entry name" value="Purine and uridine phosphorylases"/>
    <property type="match status" value="1"/>
</dbReference>